<protein>
    <submittedName>
        <fullName evidence="1">Uncharacterized protein</fullName>
    </submittedName>
</protein>
<gene>
    <name evidence="1" type="ORF">CISIN_1g0154371mg</name>
</gene>
<dbReference type="EMBL" id="KK784893">
    <property type="protein sequence ID" value="KDO69269.1"/>
    <property type="molecule type" value="Genomic_DNA"/>
</dbReference>
<proteinExistence type="predicted"/>
<accession>A0A067FSZ1</accession>
<dbReference type="Proteomes" id="UP000027120">
    <property type="component" value="Unassembled WGS sequence"/>
</dbReference>
<name>A0A067FSZ1_CITSI</name>
<keyword evidence="2" id="KW-1185">Reference proteome</keyword>
<evidence type="ECO:0000313" key="1">
    <source>
        <dbReference type="EMBL" id="KDO69270.1"/>
    </source>
</evidence>
<sequence>MSITLSGSGLHHRLV</sequence>
<evidence type="ECO:0000313" key="2">
    <source>
        <dbReference type="Proteomes" id="UP000027120"/>
    </source>
</evidence>
<organism evidence="1 2">
    <name type="scientific">Citrus sinensis</name>
    <name type="common">Sweet orange</name>
    <name type="synonym">Citrus aurantium var. sinensis</name>
    <dbReference type="NCBI Taxonomy" id="2711"/>
    <lineage>
        <taxon>Eukaryota</taxon>
        <taxon>Viridiplantae</taxon>
        <taxon>Streptophyta</taxon>
        <taxon>Embryophyta</taxon>
        <taxon>Tracheophyta</taxon>
        <taxon>Spermatophyta</taxon>
        <taxon>Magnoliopsida</taxon>
        <taxon>eudicotyledons</taxon>
        <taxon>Gunneridae</taxon>
        <taxon>Pentapetalae</taxon>
        <taxon>rosids</taxon>
        <taxon>malvids</taxon>
        <taxon>Sapindales</taxon>
        <taxon>Rutaceae</taxon>
        <taxon>Aurantioideae</taxon>
        <taxon>Citrus</taxon>
    </lineage>
</organism>
<feature type="non-terminal residue" evidence="1">
    <location>
        <position position="15"/>
    </location>
</feature>
<reference evidence="1 2" key="1">
    <citation type="submission" date="2014-04" db="EMBL/GenBank/DDBJ databases">
        <authorList>
            <consortium name="International Citrus Genome Consortium"/>
            <person name="Gmitter F."/>
            <person name="Chen C."/>
            <person name="Farmerie W."/>
            <person name="Harkins T."/>
            <person name="Desany B."/>
            <person name="Mohiuddin M."/>
            <person name="Kodira C."/>
            <person name="Borodovsky M."/>
            <person name="Lomsadze A."/>
            <person name="Burns P."/>
            <person name="Jenkins J."/>
            <person name="Prochnik S."/>
            <person name="Shu S."/>
            <person name="Chapman J."/>
            <person name="Pitluck S."/>
            <person name="Schmutz J."/>
            <person name="Rokhsar D."/>
        </authorList>
    </citation>
    <scope>NUCLEOTIDE SEQUENCE</scope>
</reference>
<dbReference type="EMBL" id="KK784893">
    <property type="protein sequence ID" value="KDO69270.1"/>
    <property type="molecule type" value="Genomic_DNA"/>
</dbReference>